<proteinExistence type="predicted"/>
<keyword evidence="2" id="KW-1185">Reference proteome</keyword>
<evidence type="ECO:0000313" key="2">
    <source>
        <dbReference type="Proteomes" id="UP001060085"/>
    </source>
</evidence>
<gene>
    <name evidence="1" type="ORF">M9H77_35181</name>
</gene>
<dbReference type="EMBL" id="CM044708">
    <property type="protein sequence ID" value="KAI5649176.1"/>
    <property type="molecule type" value="Genomic_DNA"/>
</dbReference>
<name>A0ACB9ZNA6_CATRO</name>
<comment type="caution">
    <text evidence="1">The sequence shown here is derived from an EMBL/GenBank/DDBJ whole genome shotgun (WGS) entry which is preliminary data.</text>
</comment>
<dbReference type="Proteomes" id="UP001060085">
    <property type="component" value="Linkage Group LG08"/>
</dbReference>
<organism evidence="1 2">
    <name type="scientific">Catharanthus roseus</name>
    <name type="common">Madagascar periwinkle</name>
    <name type="synonym">Vinca rosea</name>
    <dbReference type="NCBI Taxonomy" id="4058"/>
    <lineage>
        <taxon>Eukaryota</taxon>
        <taxon>Viridiplantae</taxon>
        <taxon>Streptophyta</taxon>
        <taxon>Embryophyta</taxon>
        <taxon>Tracheophyta</taxon>
        <taxon>Spermatophyta</taxon>
        <taxon>Magnoliopsida</taxon>
        <taxon>eudicotyledons</taxon>
        <taxon>Gunneridae</taxon>
        <taxon>Pentapetalae</taxon>
        <taxon>asterids</taxon>
        <taxon>lamiids</taxon>
        <taxon>Gentianales</taxon>
        <taxon>Apocynaceae</taxon>
        <taxon>Rauvolfioideae</taxon>
        <taxon>Vinceae</taxon>
        <taxon>Catharanthinae</taxon>
        <taxon>Catharanthus</taxon>
    </lineage>
</organism>
<sequence>MKSADLTPNSSVKSSSTVTSTPNCVESENRGDSYYFPQCRRDANCNCEICIASINATLDLIPQSINRSSFTKISASKPVLPRSPISFDPSGFSSPKSRIRTDKMSKSLNVTERTSPDENEKKNKKEFGKNGTFMGRLILILSFLWAGEHGFSWVLSGVLQPKFSQDRMRNLAEKSILGRDMNESLFFLKKEVSGLVDKDFPNSSYVDSLWKIDQDGLLLNSRCVLYGSLTEEVSIWGWPLQTAGLLTTEFSSRSLTILSGRVTEWRNGGISYLVRKRNSSWVQEKWSASPVQLDPNTWILEYRKRAIMENPRLLSATLKFLKFRLVREVEKIKQEFWLLSAFGSQYSETGHSFKTPT</sequence>
<accession>A0ACB9ZNA6</accession>
<evidence type="ECO:0000313" key="1">
    <source>
        <dbReference type="EMBL" id="KAI5649176.1"/>
    </source>
</evidence>
<protein>
    <submittedName>
        <fullName evidence="1">Uncharacterized protein</fullName>
    </submittedName>
</protein>
<reference evidence="2" key="1">
    <citation type="journal article" date="2023" name="Nat. Plants">
        <title>Single-cell RNA sequencing provides a high-resolution roadmap for understanding the multicellular compartmentation of specialized metabolism.</title>
        <authorList>
            <person name="Sun S."/>
            <person name="Shen X."/>
            <person name="Li Y."/>
            <person name="Li Y."/>
            <person name="Wang S."/>
            <person name="Li R."/>
            <person name="Zhang H."/>
            <person name="Shen G."/>
            <person name="Guo B."/>
            <person name="Wei J."/>
            <person name="Xu J."/>
            <person name="St-Pierre B."/>
            <person name="Chen S."/>
            <person name="Sun C."/>
        </authorList>
    </citation>
    <scope>NUCLEOTIDE SEQUENCE [LARGE SCALE GENOMIC DNA]</scope>
</reference>